<keyword evidence="2" id="KW-0175">Coiled coil</keyword>
<feature type="compositionally biased region" description="Low complexity" evidence="3">
    <location>
        <begin position="250"/>
        <end position="265"/>
    </location>
</feature>
<feature type="coiled-coil region" evidence="2">
    <location>
        <begin position="39"/>
        <end position="73"/>
    </location>
</feature>
<dbReference type="EMBL" id="CP014518">
    <property type="protein sequence ID" value="AMM33330.1"/>
    <property type="molecule type" value="Genomic_DNA"/>
</dbReference>
<protein>
    <submittedName>
        <fullName evidence="4">Phage shock protein A, PspA</fullName>
    </submittedName>
</protein>
<sequence>MTFNHTKGSTMVKQSIFGRIAQLAKANINTLLDQAEDPQKMLDQMVRDYTNNIAEAEAAIAQTIGNLRMLEDDHAEDVKAAQDWGSKALAASRKADEFRAAGNTADAQKFDNLAKVAIQHQMSSENEAKAAEPTIATQNEVVERLKTGLDQMKGKLNELTAKRNELVARAKTAQAQTQVSDALKSIDIMDPTSEVARFEEKVRREEARVRGQQELAASSLDAQFNQLEDLGEQTEIEARLAALKQGAPSAALGTGTGQPAAAPAVEEADADRR</sequence>
<gene>
    <name evidence="4" type="ORF">SA2016_2665</name>
</gene>
<dbReference type="Pfam" id="PF04012">
    <property type="entry name" value="PspA_IM30"/>
    <property type="match status" value="1"/>
</dbReference>
<dbReference type="AlphaFoldDB" id="A0A127A1K1"/>
<dbReference type="STRING" id="37927.SA2016_2665"/>
<evidence type="ECO:0000256" key="3">
    <source>
        <dbReference type="SAM" id="MobiDB-lite"/>
    </source>
</evidence>
<keyword evidence="5" id="KW-1185">Reference proteome</keyword>
<feature type="region of interest" description="Disordered" evidence="3">
    <location>
        <begin position="249"/>
        <end position="273"/>
    </location>
</feature>
<evidence type="ECO:0000313" key="4">
    <source>
        <dbReference type="EMBL" id="AMM33330.1"/>
    </source>
</evidence>
<dbReference type="InterPro" id="IPR007157">
    <property type="entry name" value="PspA_VIPP1"/>
</dbReference>
<evidence type="ECO:0000256" key="1">
    <source>
        <dbReference type="ARBA" id="ARBA00043985"/>
    </source>
</evidence>
<proteinExistence type="inferred from homology"/>
<reference evidence="4 5" key="1">
    <citation type="submission" date="2016-02" db="EMBL/GenBank/DDBJ databases">
        <title>Complete genome of Sinomonas atrocyanea KCTC 3377.</title>
        <authorList>
            <person name="Kim K.M."/>
        </authorList>
    </citation>
    <scope>NUCLEOTIDE SEQUENCE [LARGE SCALE GENOMIC DNA]</scope>
    <source>
        <strain evidence="4 5">KCTC 3377</strain>
    </source>
</reference>
<dbReference type="PANTHER" id="PTHR31088:SF6">
    <property type="entry name" value="PHAGE SHOCK PROTEIN A"/>
    <property type="match status" value="1"/>
</dbReference>
<comment type="similarity">
    <text evidence="1">Belongs to the PspA/Vipp/IM30 family.</text>
</comment>
<organism evidence="4 5">
    <name type="scientific">Sinomonas atrocyanea</name>
    <dbReference type="NCBI Taxonomy" id="37927"/>
    <lineage>
        <taxon>Bacteria</taxon>
        <taxon>Bacillati</taxon>
        <taxon>Actinomycetota</taxon>
        <taxon>Actinomycetes</taxon>
        <taxon>Micrococcales</taxon>
        <taxon>Micrococcaceae</taxon>
        <taxon>Sinomonas</taxon>
    </lineage>
</organism>
<feature type="coiled-coil region" evidence="2">
    <location>
        <begin position="142"/>
        <end position="215"/>
    </location>
</feature>
<dbReference type="Proteomes" id="UP000070134">
    <property type="component" value="Chromosome"/>
</dbReference>
<evidence type="ECO:0000256" key="2">
    <source>
        <dbReference type="SAM" id="Coils"/>
    </source>
</evidence>
<dbReference type="KEGG" id="satk:SA2016_2665"/>
<name>A0A127A1K1_9MICC</name>
<dbReference type="PANTHER" id="PTHR31088">
    <property type="entry name" value="MEMBRANE-ASSOCIATED PROTEIN VIPP1, CHLOROPLASTIC"/>
    <property type="match status" value="1"/>
</dbReference>
<accession>A0A127A1K1</accession>
<dbReference type="PATRIC" id="fig|37927.3.peg.2742"/>
<evidence type="ECO:0000313" key="5">
    <source>
        <dbReference type="Proteomes" id="UP000070134"/>
    </source>
</evidence>